<feature type="compositionally biased region" description="Basic and acidic residues" evidence="1">
    <location>
        <begin position="301"/>
        <end position="316"/>
    </location>
</feature>
<feature type="compositionally biased region" description="Basic and acidic residues" evidence="1">
    <location>
        <begin position="409"/>
        <end position="421"/>
    </location>
</feature>
<proteinExistence type="predicted"/>
<dbReference type="InterPro" id="IPR044819">
    <property type="entry name" value="OBL-like"/>
</dbReference>
<reference evidence="3 4" key="1">
    <citation type="submission" date="2024-09" db="EMBL/GenBank/DDBJ databases">
        <title>Chromosome-scale assembly of Riccia sorocarpa.</title>
        <authorList>
            <person name="Paukszto L."/>
        </authorList>
    </citation>
    <scope>NUCLEOTIDE SEQUENCE [LARGE SCALE GENOMIC DNA]</scope>
    <source>
        <strain evidence="3">LP-2024</strain>
        <tissue evidence="3">Aerial parts of the thallus</tissue>
    </source>
</reference>
<feature type="compositionally biased region" description="Basic and acidic residues" evidence="1">
    <location>
        <begin position="249"/>
        <end position="264"/>
    </location>
</feature>
<name>A0ABD3GT42_9MARC</name>
<evidence type="ECO:0000313" key="4">
    <source>
        <dbReference type="Proteomes" id="UP001633002"/>
    </source>
</evidence>
<protein>
    <recommendedName>
        <fullName evidence="2">Fungal lipase-type domain-containing protein</fullName>
    </recommendedName>
</protein>
<dbReference type="PANTHER" id="PTHR46086">
    <property type="entry name" value="ALPHA/BETA-HYDROLASES SUPERFAMILY PROTEIN"/>
    <property type="match status" value="1"/>
</dbReference>
<feature type="compositionally biased region" description="Basic and acidic residues" evidence="1">
    <location>
        <begin position="15"/>
        <end position="27"/>
    </location>
</feature>
<comment type="caution">
    <text evidence="3">The sequence shown here is derived from an EMBL/GenBank/DDBJ whole genome shotgun (WGS) entry which is preliminary data.</text>
</comment>
<feature type="compositionally biased region" description="Basic and acidic residues" evidence="1">
    <location>
        <begin position="128"/>
        <end position="151"/>
    </location>
</feature>
<dbReference type="Proteomes" id="UP001633002">
    <property type="component" value="Unassembled WGS sequence"/>
</dbReference>
<evidence type="ECO:0000259" key="2">
    <source>
        <dbReference type="Pfam" id="PF01764"/>
    </source>
</evidence>
<dbReference type="Pfam" id="PF01764">
    <property type="entry name" value="Lipase_3"/>
    <property type="match status" value="1"/>
</dbReference>
<feature type="compositionally biased region" description="Basic and acidic residues" evidence="1">
    <location>
        <begin position="447"/>
        <end position="459"/>
    </location>
</feature>
<evidence type="ECO:0000313" key="3">
    <source>
        <dbReference type="EMBL" id="KAL3681612.1"/>
    </source>
</evidence>
<dbReference type="Gene3D" id="3.40.50.1820">
    <property type="entry name" value="alpha/beta hydrolase"/>
    <property type="match status" value="1"/>
</dbReference>
<dbReference type="InterPro" id="IPR002921">
    <property type="entry name" value="Fungal_lipase-type"/>
</dbReference>
<dbReference type="AlphaFoldDB" id="A0ABD3GT42"/>
<gene>
    <name evidence="3" type="ORF">R1sor_024568</name>
</gene>
<feature type="compositionally biased region" description="Polar residues" evidence="1">
    <location>
        <begin position="236"/>
        <end position="248"/>
    </location>
</feature>
<accession>A0ABD3GT42</accession>
<dbReference type="CDD" id="cd00519">
    <property type="entry name" value="Lipase_3"/>
    <property type="match status" value="1"/>
</dbReference>
<keyword evidence="4" id="KW-1185">Reference proteome</keyword>
<feature type="compositionally biased region" description="Basic and acidic residues" evidence="1">
    <location>
        <begin position="633"/>
        <end position="646"/>
    </location>
</feature>
<dbReference type="InterPro" id="IPR029058">
    <property type="entry name" value="AB_hydrolase_fold"/>
</dbReference>
<feature type="compositionally biased region" description="Basic and acidic residues" evidence="1">
    <location>
        <begin position="349"/>
        <end position="372"/>
    </location>
</feature>
<organism evidence="3 4">
    <name type="scientific">Riccia sorocarpa</name>
    <dbReference type="NCBI Taxonomy" id="122646"/>
    <lineage>
        <taxon>Eukaryota</taxon>
        <taxon>Viridiplantae</taxon>
        <taxon>Streptophyta</taxon>
        <taxon>Embryophyta</taxon>
        <taxon>Marchantiophyta</taxon>
        <taxon>Marchantiopsida</taxon>
        <taxon>Marchantiidae</taxon>
        <taxon>Marchantiales</taxon>
        <taxon>Ricciaceae</taxon>
        <taxon>Riccia</taxon>
    </lineage>
</organism>
<sequence>MFRNGGKLVGAVGNLRDEGKRNLDNVQKDAINTIDKIFGHHGKSRDPTEAPGKSEVEGTIAPDAHGNSGEGEKSYADIVSSTSTEEIAPTEQLSDVVGSSDEEVKSEPNTSATKQEEEETGTDNISDGIEKIASTEKLPDADRSSNEELRTEPNGNGEKQDEAESGSKNISYADVVSESGVENIAPQEKLSDVGGSSDEEVRTEPNVNAVKQEEEETGTDNISYADVVSGIEEISPTENLSDAGGSSNEELRTEPNDNGEKQEEAESGSKNISYADVVSESGVENIAPQDKLSDAGGSSGEEVRTEPNENAVKQEEAETESNNKFSYADVASGIAHPEKLSDAGGSSDEEVRTEPNDANGEKQEEAESERDSVSFADVVSGIAPTEKLSDAGGSSEEEVRTESNSNGVKQEEAETDTEKTAPTENQSDASRSSDEEVRTESNSNGVKQEEAATDTEKTAPTENQSDASRSSDEEVRTESNSNGVKQEEAETDTEKTAPMENQSDASRSTDEEVKSEPNPNGVSGGEAETDDANREWVEEEETQANAKANPPEGRKSEPDTVTTVETIAPNETLSGEQGKLGEDENSEPDTANSVGNISPNEMLSGEQGKLGEDENSEPDVVPGSKQFGSKAKPFTDDGKSKEEEKSGPNVVSSGFEQMAPTVVKASSGKDDQGEKEPTGETQPASATAKFVVTDPLSGFGHHGVFHYLFDLVRGKGRWKGGFSYSDRLEGVLETDHTWQAKFSVLCLKLLFILNTPMRYLGNFVEDVINFFLANGGIIKTFFRLFFSPWKLVVLDREHEDYVSLNGAMDPRVALYTRRSTEENIDEADALVFPGTRYGSKFTADVLVMASKIAYENSKFVEKVVTNVWKMNFVGFFNCWNEFQRRKNTQVFVFTDRPKDARAIVVAFRGTEPFNTLDWSTDFDFSWFEFPGLGKVHVGFLEALGLGDRKRMETFVKLHKRVRDQRAGRRRAGTVSGLSSDVRGDRTKILAYDKLTTLLKELTEQHPNAQLFVTGHSLGGALANLYTALLFFNHEDTLTSRIAAVYTFGQPRVGAEDYSNYLIGKIQDSRYWRVVYSNDMIPRIPFDDPIFQFKHCGYCFYYDERKVQTTIKEAPNANYFTLNPGILVRQRIGALYDLILSCFSGWIYGPEFREGWMSILARAAGLVAPGMCSHMPSNYINAVRLGPAILESKLHEGTTPPGLFGSLFSFLQSKTEKYPTATTYHQS</sequence>
<dbReference type="EMBL" id="JBJQOH010000007">
    <property type="protein sequence ID" value="KAL3681612.1"/>
    <property type="molecule type" value="Genomic_DNA"/>
</dbReference>
<dbReference type="PANTHER" id="PTHR46086:SF3">
    <property type="entry name" value="TRIACYLGLYCEROL LIPASE OBL1"/>
    <property type="match status" value="1"/>
</dbReference>
<feature type="domain" description="Fungal lipase-type" evidence="2">
    <location>
        <begin position="904"/>
        <end position="1086"/>
    </location>
</feature>
<evidence type="ECO:0000256" key="1">
    <source>
        <dbReference type="SAM" id="MobiDB-lite"/>
    </source>
</evidence>
<feature type="compositionally biased region" description="Basic and acidic residues" evidence="1">
    <location>
        <begin position="44"/>
        <end position="56"/>
    </location>
</feature>
<feature type="compositionally biased region" description="Basic and acidic residues" evidence="1">
    <location>
        <begin position="667"/>
        <end position="678"/>
    </location>
</feature>
<feature type="region of interest" description="Disordered" evidence="1">
    <location>
        <begin position="1"/>
        <end position="687"/>
    </location>
</feature>
<feature type="compositionally biased region" description="Basic and acidic residues" evidence="1">
    <location>
        <begin position="485"/>
        <end position="497"/>
    </location>
</feature>
<feature type="compositionally biased region" description="Polar residues" evidence="1">
    <location>
        <begin position="559"/>
        <end position="575"/>
    </location>
</feature>
<dbReference type="SUPFAM" id="SSF53474">
    <property type="entry name" value="alpha/beta-Hydrolases"/>
    <property type="match status" value="1"/>
</dbReference>
<feature type="compositionally biased region" description="Polar residues" evidence="1">
    <location>
        <begin position="588"/>
        <end position="601"/>
    </location>
</feature>